<dbReference type="Proteomes" id="UP000708208">
    <property type="component" value="Unassembled WGS sequence"/>
</dbReference>
<dbReference type="EMBL" id="CAJVCH010530070">
    <property type="protein sequence ID" value="CAG7823608.1"/>
    <property type="molecule type" value="Genomic_DNA"/>
</dbReference>
<organism evidence="1 2">
    <name type="scientific">Allacma fusca</name>
    <dbReference type="NCBI Taxonomy" id="39272"/>
    <lineage>
        <taxon>Eukaryota</taxon>
        <taxon>Metazoa</taxon>
        <taxon>Ecdysozoa</taxon>
        <taxon>Arthropoda</taxon>
        <taxon>Hexapoda</taxon>
        <taxon>Collembola</taxon>
        <taxon>Symphypleona</taxon>
        <taxon>Sminthuridae</taxon>
        <taxon>Allacma</taxon>
    </lineage>
</organism>
<comment type="caution">
    <text evidence="1">The sequence shown here is derived from an EMBL/GenBank/DDBJ whole genome shotgun (WGS) entry which is preliminary data.</text>
</comment>
<dbReference type="AlphaFoldDB" id="A0A8J2L1D0"/>
<evidence type="ECO:0000313" key="2">
    <source>
        <dbReference type="Proteomes" id="UP000708208"/>
    </source>
</evidence>
<reference evidence="1" key="1">
    <citation type="submission" date="2021-06" db="EMBL/GenBank/DDBJ databases">
        <authorList>
            <person name="Hodson N. C."/>
            <person name="Mongue J. A."/>
            <person name="Jaron S. K."/>
        </authorList>
    </citation>
    <scope>NUCLEOTIDE SEQUENCE</scope>
</reference>
<name>A0A8J2L1D0_9HEXA</name>
<keyword evidence="2" id="KW-1185">Reference proteome</keyword>
<evidence type="ECO:0000313" key="1">
    <source>
        <dbReference type="EMBL" id="CAG7823608.1"/>
    </source>
</evidence>
<gene>
    <name evidence="1" type="ORF">AFUS01_LOCUS33814</name>
</gene>
<accession>A0A8J2L1D0</accession>
<protein>
    <submittedName>
        <fullName evidence="1">Uncharacterized protein</fullName>
    </submittedName>
</protein>
<proteinExistence type="predicted"/>
<sequence length="69" mass="8539">MTEKDRKKNEMYHILFSEREGASRRIQIYRNLCHCHQLDVEGYYRKTPMLFLNDYHTLEPFLRIFSQQV</sequence>